<feature type="transmembrane region" description="Helical" evidence="2">
    <location>
        <begin position="126"/>
        <end position="150"/>
    </location>
</feature>
<feature type="transmembrane region" description="Helical" evidence="2">
    <location>
        <begin position="192"/>
        <end position="215"/>
    </location>
</feature>
<feature type="transmembrane region" description="Helical" evidence="2">
    <location>
        <begin position="92"/>
        <end position="114"/>
    </location>
</feature>
<gene>
    <name evidence="4" type="ORF">PgNI_10981</name>
</gene>
<protein>
    <submittedName>
        <fullName evidence="4">Uncharacterized protein</fullName>
    </submittedName>
</protein>
<evidence type="ECO:0000313" key="3">
    <source>
        <dbReference type="Proteomes" id="UP000515153"/>
    </source>
</evidence>
<accession>A0A6P8AY11</accession>
<reference evidence="4" key="2">
    <citation type="submission" date="2019-10" db="EMBL/GenBank/DDBJ databases">
        <authorList>
            <consortium name="NCBI Genome Project"/>
        </authorList>
    </citation>
    <scope>NUCLEOTIDE SEQUENCE</scope>
    <source>
        <strain evidence="4">NI907</strain>
    </source>
</reference>
<keyword evidence="3" id="KW-1185">Reference proteome</keyword>
<proteinExistence type="predicted"/>
<keyword evidence="2" id="KW-0812">Transmembrane</keyword>
<sequence length="635" mass="69567">MDHHLFKNDKTKPYIMLEDTAKPAKFAEAYMRRGEDGGDGPQGNWDSSQQQRPRHIEYGQQSSREISSPEPPDGFKGFPAKRPSLKKAVASMLLRWLIVLVLIAGIYAVLYTFSSEPVLSKRRKRVFNALITGFSIGLALMVVSFMNRIVGDLRWLILSRRSFSHGKVEAILHAHSLTRIAKLIMSSKRMGVLAVASLWLFIALAAQVALASIGLCFSMENAEDKALLVSGKVLIRNMTAISTTTSSDSTSPAVLKKARQYTANSFGVFAQVFTVAGPEKKPERGDLYYADNPLYFCDPNMEQSNCSYVFHEANPNTINNNDRLPVTAVTDRSIEVNTQCRAFPVIENGNGTQSNITIQLPDNQKAIVSLPVRGGLDQNTYMFDSRVECGPRCAIVTMFEAAYPDAWWYNCTVSVGDVEGATRSEEMVGDELARMAAAGISLQGFASVSADAPSGAQSKETEVVVQSQVYPSENLYGTPFGGEVNSLAATISRFATGVIAIAAENNDEIVVSGMMPEIGNKLKMEHWPIIHVILIATATGLLVLGLTGVLLAHKIVIPQQSPIVEAQVLKSMVKAAVHYTEAGLQKQATDLRSDSSTIGKNSAKSRQEKSMWIYKDKYCGNGIYDLYMEEVTPFN</sequence>
<evidence type="ECO:0000256" key="2">
    <source>
        <dbReference type="SAM" id="Phobius"/>
    </source>
</evidence>
<dbReference type="Proteomes" id="UP000515153">
    <property type="component" value="Chromosome VII"/>
</dbReference>
<reference evidence="4" key="3">
    <citation type="submission" date="2025-08" db="UniProtKB">
        <authorList>
            <consortium name="RefSeq"/>
        </authorList>
    </citation>
    <scope>IDENTIFICATION</scope>
    <source>
        <strain evidence="4">NI907</strain>
    </source>
</reference>
<dbReference type="KEGG" id="pgri:PgNI_10981"/>
<keyword evidence="2" id="KW-0472">Membrane</keyword>
<feature type="region of interest" description="Disordered" evidence="1">
    <location>
        <begin position="27"/>
        <end position="79"/>
    </location>
</feature>
<keyword evidence="2" id="KW-1133">Transmembrane helix</keyword>
<organism evidence="3 4">
    <name type="scientific">Pyricularia grisea</name>
    <name type="common">Crabgrass-specific blast fungus</name>
    <name type="synonym">Magnaporthe grisea</name>
    <dbReference type="NCBI Taxonomy" id="148305"/>
    <lineage>
        <taxon>Eukaryota</taxon>
        <taxon>Fungi</taxon>
        <taxon>Dikarya</taxon>
        <taxon>Ascomycota</taxon>
        <taxon>Pezizomycotina</taxon>
        <taxon>Sordariomycetes</taxon>
        <taxon>Sordariomycetidae</taxon>
        <taxon>Magnaporthales</taxon>
        <taxon>Pyriculariaceae</taxon>
        <taxon>Pyricularia</taxon>
    </lineage>
</organism>
<dbReference type="AlphaFoldDB" id="A0A6P8AY11"/>
<dbReference type="RefSeq" id="XP_030979811.1">
    <property type="nucleotide sequence ID" value="XM_031130955.1"/>
</dbReference>
<evidence type="ECO:0000256" key="1">
    <source>
        <dbReference type="SAM" id="MobiDB-lite"/>
    </source>
</evidence>
<reference evidence="3 4" key="1">
    <citation type="journal article" date="2019" name="Mol. Biol. Evol.">
        <title>Blast fungal genomes show frequent chromosomal changes, gene gains and losses, and effector gene turnover.</title>
        <authorList>
            <person name="Gomez Luciano L.B."/>
            <person name="Jason Tsai I."/>
            <person name="Chuma I."/>
            <person name="Tosa Y."/>
            <person name="Chen Y.H."/>
            <person name="Li J.Y."/>
            <person name="Li M.Y."/>
            <person name="Jade Lu M.Y."/>
            <person name="Nakayashiki H."/>
            <person name="Li W.H."/>
        </authorList>
    </citation>
    <scope>NUCLEOTIDE SEQUENCE [LARGE SCALE GENOMIC DNA]</scope>
    <source>
        <strain evidence="3 4">NI907</strain>
    </source>
</reference>
<name>A0A6P8AY11_PYRGI</name>
<feature type="transmembrane region" description="Helical" evidence="2">
    <location>
        <begin position="529"/>
        <end position="552"/>
    </location>
</feature>
<evidence type="ECO:0000313" key="4">
    <source>
        <dbReference type="RefSeq" id="XP_030979811.1"/>
    </source>
</evidence>
<dbReference type="GeneID" id="41965860"/>